<accession>A0A5Q0UGJ1</accession>
<feature type="transmembrane region" description="Helical" evidence="1">
    <location>
        <begin position="128"/>
        <end position="155"/>
    </location>
</feature>
<feature type="transmembrane region" description="Helical" evidence="1">
    <location>
        <begin position="46"/>
        <end position="70"/>
    </location>
</feature>
<dbReference type="EMBL" id="CP040089">
    <property type="protein sequence ID" value="QGA80763.1"/>
    <property type="molecule type" value="Genomic_DNA"/>
</dbReference>
<feature type="transmembrane region" description="Helical" evidence="1">
    <location>
        <begin position="7"/>
        <end position="40"/>
    </location>
</feature>
<dbReference type="PANTHER" id="PTHR39165">
    <property type="entry name" value="IG HYPOTHETICAL 17883"/>
    <property type="match status" value="1"/>
</dbReference>
<evidence type="ECO:0000256" key="1">
    <source>
        <dbReference type="SAM" id="Phobius"/>
    </source>
</evidence>
<keyword evidence="1" id="KW-0472">Membrane</keyword>
<proteinExistence type="predicted"/>
<dbReference type="RefSeq" id="WP_153550503.1">
    <property type="nucleotide sequence ID" value="NZ_CP040089.1"/>
</dbReference>
<dbReference type="AlphaFoldDB" id="A0A5Q0UGJ1"/>
<protein>
    <recommendedName>
        <fullName evidence="4">DUF456 domain-containing protein</fullName>
    </recommendedName>
</protein>
<dbReference type="GeneID" id="42365269"/>
<dbReference type="Proteomes" id="UP000377803">
    <property type="component" value="Chromosome"/>
</dbReference>
<dbReference type="KEGG" id="ncon:LC1Nh_0880"/>
<gene>
    <name evidence="2" type="ORF">LC1Nh_0880</name>
</gene>
<evidence type="ECO:0000313" key="3">
    <source>
        <dbReference type="Proteomes" id="UP000377803"/>
    </source>
</evidence>
<dbReference type="OrthoDB" id="206263at2157"/>
<reference evidence="3" key="1">
    <citation type="submission" date="2019-05" db="EMBL/GenBank/DDBJ databases">
        <title>Candidatus Nanohalobium constans, a novel model system to study the DPANN nano-sized archaea: genomic and physiological characterization of a nanoarchaeon co-cultured with its chitinotrophic host.</title>
        <authorList>
            <person name="La Cono V."/>
            <person name="Arcadi E."/>
            <person name="Crisafi F."/>
            <person name="Denaro R."/>
            <person name="La Spada G."/>
            <person name="Messina E."/>
            <person name="Smedile F."/>
            <person name="Toshchakov S.V."/>
            <person name="Shevchenko M.A."/>
            <person name="Golyshin P.N."/>
            <person name="Golyshina O.V."/>
            <person name="Ferrer M."/>
            <person name="Rohde M."/>
            <person name="Mushegian A."/>
            <person name="Sorokin D.Y."/>
            <person name="Giuliano L."/>
            <person name="Yakimov M.M."/>
        </authorList>
    </citation>
    <scope>NUCLEOTIDE SEQUENCE [LARGE SCALE GENOMIC DNA]</scope>
    <source>
        <strain evidence="3">LC1Nh</strain>
    </source>
</reference>
<keyword evidence="3" id="KW-1185">Reference proteome</keyword>
<keyword evidence="1" id="KW-0812">Transmembrane</keyword>
<name>A0A5Q0UGJ1_9ARCH</name>
<keyword evidence="1" id="KW-1133">Transmembrane helix</keyword>
<evidence type="ECO:0008006" key="4">
    <source>
        <dbReference type="Google" id="ProtNLM"/>
    </source>
</evidence>
<dbReference type="InterPro" id="IPR007403">
    <property type="entry name" value="DUF456"/>
</dbReference>
<organism evidence="2 3">
    <name type="scientific">Candidatus Nanohalobium constans</name>
    <dbReference type="NCBI Taxonomy" id="2565781"/>
    <lineage>
        <taxon>Archaea</taxon>
        <taxon>Candidatus Nanohalarchaeota</taxon>
        <taxon>Candidatus Nanohalobia</taxon>
        <taxon>Candidatus Nanohalobiales</taxon>
        <taxon>Candidatus Nanohalobiaceae</taxon>
        <taxon>Candidatus Nanohalobium</taxon>
    </lineage>
</organism>
<evidence type="ECO:0000313" key="2">
    <source>
        <dbReference type="EMBL" id="QGA80763.1"/>
    </source>
</evidence>
<sequence>MEITTLIVIILLFAGVIGSIVPMAPGALFSLAGVIIYFFSTEDPSILFTVFGILTAGFTLLVDWFAGSIAAKYGGASSKTSLAAGIGGLIGFIVTAGNPLGLAAGVALTVLIREYLIHGGERDSLKAAVYATIGVLGSSIVQAVLTASILIAFLISMVI</sequence>
<feature type="transmembrane region" description="Helical" evidence="1">
    <location>
        <begin position="82"/>
        <end position="108"/>
    </location>
</feature>
<dbReference type="Pfam" id="PF04306">
    <property type="entry name" value="DUF456"/>
    <property type="match status" value="1"/>
</dbReference>
<dbReference type="PANTHER" id="PTHR39165:SF1">
    <property type="entry name" value="DUF456 DOMAIN-CONTAINING PROTEIN"/>
    <property type="match status" value="1"/>
</dbReference>